<feature type="domain" description="PDEase" evidence="3">
    <location>
        <begin position="33"/>
        <end position="440"/>
    </location>
</feature>
<organism evidence="4 5">
    <name type="scientific">Cardiosporidium cionae</name>
    <dbReference type="NCBI Taxonomy" id="476202"/>
    <lineage>
        <taxon>Eukaryota</taxon>
        <taxon>Sar</taxon>
        <taxon>Alveolata</taxon>
        <taxon>Apicomplexa</taxon>
        <taxon>Aconoidasida</taxon>
        <taxon>Nephromycida</taxon>
        <taxon>Cardiosporidium</taxon>
    </lineage>
</organism>
<evidence type="ECO:0000313" key="4">
    <source>
        <dbReference type="EMBL" id="KAF8820131.1"/>
    </source>
</evidence>
<dbReference type="SUPFAM" id="SSF109604">
    <property type="entry name" value="HD-domain/PDEase-like"/>
    <property type="match status" value="1"/>
</dbReference>
<dbReference type="Pfam" id="PF00233">
    <property type="entry name" value="PDEase_I"/>
    <property type="match status" value="1"/>
</dbReference>
<dbReference type="Proteomes" id="UP000823046">
    <property type="component" value="Unassembled WGS sequence"/>
</dbReference>
<sequence length="452" mass="51142">MGDTFDFDIFEFAKIDPNILVSCYTFQENIPFPTPPTASRTFTALTMGCGYNLNLNLFEISEQKEFANNLIVEVGSLLIGESLAVIKSGTAWKAPLLSLLGNIQRSYRKDTSYHNALHAAEVAHLLVCLLNRMKLIQRSIVGKHTLTELRFLSLFAGTQEQGNTPPSQQITGGLGFVVAVLSALAHDAAHPGKTNNFLINSGMPLALIYNDKSVLENYHSCILFQLLKQHSNNIFSSLSFSDWRMVRRIVIEMILATDMAFHFELIGELRARRQAANFKYLLNETDGWILVKNCLKMADIGHAFLSWDLHKEFSIRVCKEIIRQSYIYQLNIFRLIGKLFIVSNLILPLSKQSITSNAQCYVKRRSAFAIHAKIVYIDWAAHVAFFSSAKSQEEEEIRLKLPRSPLCLKNNLQDIPKSQRSFLQFVKANSEKWEAVSNSGTQIADIEERLND</sequence>
<evidence type="ECO:0000313" key="5">
    <source>
        <dbReference type="Proteomes" id="UP000823046"/>
    </source>
</evidence>
<gene>
    <name evidence="4" type="ORF">IE077_004540</name>
</gene>
<evidence type="ECO:0000256" key="2">
    <source>
        <dbReference type="ARBA" id="ARBA00022801"/>
    </source>
</evidence>
<protein>
    <submittedName>
        <fullName evidence="4">3'5'-cyclic nucleotide phosphodiesterase domain-containing protein</fullName>
    </submittedName>
</protein>
<dbReference type="InterPro" id="IPR036971">
    <property type="entry name" value="PDEase_catalytic_dom_sf"/>
</dbReference>
<evidence type="ECO:0000256" key="1">
    <source>
        <dbReference type="ARBA" id="ARBA00022723"/>
    </source>
</evidence>
<comment type="caution">
    <text evidence="4">The sequence shown here is derived from an EMBL/GenBank/DDBJ whole genome shotgun (WGS) entry which is preliminary data.</text>
</comment>
<keyword evidence="2" id="KW-0378">Hydrolase</keyword>
<keyword evidence="5" id="KW-1185">Reference proteome</keyword>
<keyword evidence="1" id="KW-0479">Metal-binding</keyword>
<dbReference type="EMBL" id="JADAQX010000470">
    <property type="protein sequence ID" value="KAF8820131.1"/>
    <property type="molecule type" value="Genomic_DNA"/>
</dbReference>
<evidence type="ECO:0000259" key="3">
    <source>
        <dbReference type="PROSITE" id="PS51845"/>
    </source>
</evidence>
<dbReference type="PANTHER" id="PTHR11347">
    <property type="entry name" value="CYCLIC NUCLEOTIDE PHOSPHODIESTERASE"/>
    <property type="match status" value="1"/>
</dbReference>
<dbReference type="InterPro" id="IPR002073">
    <property type="entry name" value="PDEase_catalytic_dom"/>
</dbReference>
<accession>A0ABQ7J800</accession>
<proteinExistence type="predicted"/>
<name>A0ABQ7J800_9APIC</name>
<dbReference type="Gene3D" id="1.10.1300.10">
    <property type="entry name" value="3'5'-cyclic nucleotide phosphodiesterase, catalytic domain"/>
    <property type="match status" value="1"/>
</dbReference>
<dbReference type="PROSITE" id="PS51845">
    <property type="entry name" value="PDEASE_I_2"/>
    <property type="match status" value="1"/>
</dbReference>
<reference evidence="4 5" key="1">
    <citation type="journal article" date="2020" name="bioRxiv">
        <title>Metabolic contributions of an alphaproteobacterial endosymbiont in the apicomplexan Cardiosporidium cionae.</title>
        <authorList>
            <person name="Hunter E.S."/>
            <person name="Paight C.J."/>
            <person name="Lane C.E."/>
        </authorList>
    </citation>
    <scope>NUCLEOTIDE SEQUENCE [LARGE SCALE GENOMIC DNA]</scope>
    <source>
        <strain evidence="4">ESH_2018</strain>
    </source>
</reference>